<reference evidence="2" key="1">
    <citation type="submission" date="2019-02" db="EMBL/GenBank/DDBJ databases">
        <authorList>
            <person name="Gruber-Vodicka R. H."/>
            <person name="Seah K. B. B."/>
        </authorList>
    </citation>
    <scope>NUCLEOTIDE SEQUENCE</scope>
    <source>
        <strain evidence="2">BECK_BZ123</strain>
    </source>
</reference>
<protein>
    <submittedName>
        <fullName evidence="2">Uncharacterized protein</fullName>
    </submittedName>
</protein>
<proteinExistence type="predicted"/>
<name>A0A450YAY3_9GAMM</name>
<dbReference type="AlphaFoldDB" id="A0A450YAY3"/>
<organism evidence="2">
    <name type="scientific">Candidatus Kentrum sp. TC</name>
    <dbReference type="NCBI Taxonomy" id="2126339"/>
    <lineage>
        <taxon>Bacteria</taxon>
        <taxon>Pseudomonadati</taxon>
        <taxon>Pseudomonadota</taxon>
        <taxon>Gammaproteobacteria</taxon>
        <taxon>Candidatus Kentrum</taxon>
    </lineage>
</organism>
<gene>
    <name evidence="2" type="ORF">BECKTC1821D_GA0114238_100543</name>
</gene>
<accession>A0A450YAY3</accession>
<dbReference type="EMBL" id="CAADFS010000005">
    <property type="protein sequence ID" value="VFK38710.1"/>
    <property type="molecule type" value="Genomic_DNA"/>
</dbReference>
<sequence>MSAIVKEAYDAFVEAGVSEENPRWPPKRLPMTTPASPASKRTS</sequence>
<evidence type="ECO:0000313" key="2">
    <source>
        <dbReference type="EMBL" id="VFK38710.1"/>
    </source>
</evidence>
<feature type="region of interest" description="Disordered" evidence="1">
    <location>
        <begin position="17"/>
        <end position="43"/>
    </location>
</feature>
<feature type="compositionally biased region" description="Polar residues" evidence="1">
    <location>
        <begin position="33"/>
        <end position="43"/>
    </location>
</feature>
<evidence type="ECO:0000256" key="1">
    <source>
        <dbReference type="SAM" id="MobiDB-lite"/>
    </source>
</evidence>